<keyword evidence="2" id="KW-0812">Transmembrane</keyword>
<keyword evidence="4" id="KW-1185">Reference proteome</keyword>
<keyword evidence="2" id="KW-1133">Transmembrane helix</keyword>
<evidence type="ECO:0000256" key="2">
    <source>
        <dbReference type="SAM" id="Phobius"/>
    </source>
</evidence>
<dbReference type="PANTHER" id="PTHR14190">
    <property type="entry name" value="SUPPRESSOR OF ACTIN MUTATIONS 2/VACUOLAR PROTEIN SORTING 52"/>
    <property type="match status" value="1"/>
</dbReference>
<organism evidence="4 5">
    <name type="scientific">Ascaris lumbricoides</name>
    <name type="common">Giant roundworm</name>
    <dbReference type="NCBI Taxonomy" id="6252"/>
    <lineage>
        <taxon>Eukaryota</taxon>
        <taxon>Metazoa</taxon>
        <taxon>Ecdysozoa</taxon>
        <taxon>Nematoda</taxon>
        <taxon>Chromadorea</taxon>
        <taxon>Rhabditida</taxon>
        <taxon>Spirurina</taxon>
        <taxon>Ascaridomorpha</taxon>
        <taxon>Ascaridoidea</taxon>
        <taxon>Ascarididae</taxon>
        <taxon>Ascaris</taxon>
    </lineage>
</organism>
<dbReference type="Pfam" id="PF04129">
    <property type="entry name" value="Vps52_CC"/>
    <property type="match status" value="1"/>
</dbReference>
<name>A0A0M3HJN3_ASCLU</name>
<accession>A0A0M3HJN3</accession>
<evidence type="ECO:0000259" key="3">
    <source>
        <dbReference type="Pfam" id="PF04129"/>
    </source>
</evidence>
<protein>
    <recommendedName>
        <fullName evidence="1">Vacuolar protein sorting-associated protein 52 homolog</fullName>
    </recommendedName>
</protein>
<dbReference type="InterPro" id="IPR048319">
    <property type="entry name" value="Vps52_CC"/>
</dbReference>
<dbReference type="Proteomes" id="UP000036681">
    <property type="component" value="Unplaced"/>
</dbReference>
<dbReference type="GO" id="GO:0006896">
    <property type="term" value="P:Golgi to vacuole transport"/>
    <property type="evidence" value="ECO:0007669"/>
    <property type="project" value="TreeGrafter"/>
</dbReference>
<dbReference type="GO" id="GO:0007041">
    <property type="term" value="P:lysosomal transport"/>
    <property type="evidence" value="ECO:0007669"/>
    <property type="project" value="TreeGrafter"/>
</dbReference>
<dbReference type="PANTHER" id="PTHR14190:SF7">
    <property type="entry name" value="VACUOLAR PROTEIN SORTING-ASSOCIATED PROTEIN 52 HOMOLOG"/>
    <property type="match status" value="1"/>
</dbReference>
<dbReference type="GO" id="GO:0042147">
    <property type="term" value="P:retrograde transport, endosome to Golgi"/>
    <property type="evidence" value="ECO:0007669"/>
    <property type="project" value="TreeGrafter"/>
</dbReference>
<evidence type="ECO:0000313" key="4">
    <source>
        <dbReference type="Proteomes" id="UP000036681"/>
    </source>
</evidence>
<keyword evidence="2" id="KW-0472">Membrane</keyword>
<evidence type="ECO:0000313" key="5">
    <source>
        <dbReference type="WBParaSite" id="ALUE_0000172801-mRNA-1"/>
    </source>
</evidence>
<dbReference type="WBParaSite" id="ALUE_0000172801-mRNA-1">
    <property type="protein sequence ID" value="ALUE_0000172801-mRNA-1"/>
    <property type="gene ID" value="ALUE_0000172801"/>
</dbReference>
<feature type="transmembrane region" description="Helical" evidence="2">
    <location>
        <begin position="127"/>
        <end position="153"/>
    </location>
</feature>
<sequence>MLVGFQSELGTISSDMKRLQQQSVEINQQLNNRQKVRGELSQFVDDMVVPQTMIEVILDREVGEREFLEQLHELQHKLQFLKAQEFKEAKAVADVQDVIENLKYKVGFSINLSFYKNKLCLFFRDSFYVFEAHFVTAVLIRLDFFFALVFCLFKCY</sequence>
<evidence type="ECO:0000256" key="1">
    <source>
        <dbReference type="ARBA" id="ARBA00017083"/>
    </source>
</evidence>
<dbReference type="GO" id="GO:0005829">
    <property type="term" value="C:cytosol"/>
    <property type="evidence" value="ECO:0007669"/>
    <property type="project" value="GOC"/>
</dbReference>
<feature type="domain" description="Vps52 coiled-coil" evidence="3">
    <location>
        <begin position="1"/>
        <end position="106"/>
    </location>
</feature>
<dbReference type="GO" id="GO:0032456">
    <property type="term" value="P:endocytic recycling"/>
    <property type="evidence" value="ECO:0007669"/>
    <property type="project" value="TreeGrafter"/>
</dbReference>
<dbReference type="GO" id="GO:0019905">
    <property type="term" value="F:syntaxin binding"/>
    <property type="evidence" value="ECO:0007669"/>
    <property type="project" value="TreeGrafter"/>
</dbReference>
<dbReference type="GO" id="GO:0000938">
    <property type="term" value="C:GARP complex"/>
    <property type="evidence" value="ECO:0007669"/>
    <property type="project" value="TreeGrafter"/>
</dbReference>
<proteinExistence type="predicted"/>
<reference evidence="5" key="1">
    <citation type="submission" date="2017-02" db="UniProtKB">
        <authorList>
            <consortium name="WormBaseParasite"/>
        </authorList>
    </citation>
    <scope>IDENTIFICATION</scope>
</reference>
<dbReference type="InterPro" id="IPR007258">
    <property type="entry name" value="Vps52"/>
</dbReference>
<dbReference type="AlphaFoldDB" id="A0A0M3HJN3"/>